<feature type="signal peptide" evidence="2">
    <location>
        <begin position="1"/>
        <end position="27"/>
    </location>
</feature>
<reference evidence="4" key="1">
    <citation type="journal article" date="2019" name="Int. J. Syst. Evol. Microbiol.">
        <title>The Global Catalogue of Microorganisms (GCM) 10K type strain sequencing project: providing services to taxonomists for standard genome sequencing and annotation.</title>
        <authorList>
            <consortium name="The Broad Institute Genomics Platform"/>
            <consortium name="The Broad Institute Genome Sequencing Center for Infectious Disease"/>
            <person name="Wu L."/>
            <person name="Ma J."/>
        </authorList>
    </citation>
    <scope>NUCLEOTIDE SEQUENCE [LARGE SCALE GENOMIC DNA]</scope>
    <source>
        <strain evidence="4">JCM 11496</strain>
    </source>
</reference>
<sequence length="259" mass="25873">MNKNMRLLAVPTLALGMVAMAGAPAMADHANGSYTVDFQQLSGTTGTASFAMDIDDKTATVNLQVSGLAETFMDAPYPHVQHIHGGAEGVCPTMDADADGDGILSTTEGAASYGGIQTTLGTSGDTSPAAGLNLELAGQGGNYSIERTFEMNAETLDAIEAGTAVVVIHGLDPATSSSEEAFNAPSDLEPSLPLGATSPALCGVVTASQMGEMPEGGADTGVAQSSSNSMGMLVLGGGLVLAAAAGGTYVVRRNAADRA</sequence>
<comment type="caution">
    <text evidence="3">The sequence shown here is derived from an EMBL/GenBank/DDBJ whole genome shotgun (WGS) entry which is preliminary data.</text>
</comment>
<evidence type="ECO:0000256" key="1">
    <source>
        <dbReference type="SAM" id="Phobius"/>
    </source>
</evidence>
<evidence type="ECO:0000313" key="4">
    <source>
        <dbReference type="Proteomes" id="UP001597307"/>
    </source>
</evidence>
<keyword evidence="2" id="KW-0732">Signal</keyword>
<name>A0ABW4Q919_9MICC</name>
<gene>
    <name evidence="3" type="ORF">ACFSFX_11575</name>
</gene>
<dbReference type="Proteomes" id="UP001597307">
    <property type="component" value="Unassembled WGS sequence"/>
</dbReference>
<keyword evidence="1" id="KW-0472">Membrane</keyword>
<feature type="chain" id="PRO_5045419096" evidence="2">
    <location>
        <begin position="28"/>
        <end position="259"/>
    </location>
</feature>
<keyword evidence="1" id="KW-0812">Transmembrane</keyword>
<dbReference type="EMBL" id="JBHUGA010000040">
    <property type="protein sequence ID" value="MFD1847235.1"/>
    <property type="molecule type" value="Genomic_DNA"/>
</dbReference>
<keyword evidence="4" id="KW-1185">Reference proteome</keyword>
<proteinExistence type="predicted"/>
<keyword evidence="1" id="KW-1133">Transmembrane helix</keyword>
<dbReference type="RefSeq" id="WP_343878828.1">
    <property type="nucleotide sequence ID" value="NZ_BAAAIJ010000032.1"/>
</dbReference>
<organism evidence="3 4">
    <name type="scientific">Arthrobacter flavus</name>
    <dbReference type="NCBI Taxonomy" id="95172"/>
    <lineage>
        <taxon>Bacteria</taxon>
        <taxon>Bacillati</taxon>
        <taxon>Actinomycetota</taxon>
        <taxon>Actinomycetes</taxon>
        <taxon>Micrococcales</taxon>
        <taxon>Micrococcaceae</taxon>
        <taxon>Arthrobacter</taxon>
    </lineage>
</organism>
<feature type="transmembrane region" description="Helical" evidence="1">
    <location>
        <begin position="230"/>
        <end position="251"/>
    </location>
</feature>
<evidence type="ECO:0000256" key="2">
    <source>
        <dbReference type="SAM" id="SignalP"/>
    </source>
</evidence>
<accession>A0ABW4Q919</accession>
<protein>
    <submittedName>
        <fullName evidence="3">CHRD domain-containing protein</fullName>
    </submittedName>
</protein>
<evidence type="ECO:0000313" key="3">
    <source>
        <dbReference type="EMBL" id="MFD1847235.1"/>
    </source>
</evidence>